<name>A0ABP6DD08_9ACTN</name>
<gene>
    <name evidence="1" type="ORF">GCM10009863_66210</name>
</gene>
<sequence>MASNYWRAAADEAHAAADEWTALISSTPAGSTPDPAAAARLCRENAEQYEELARDQT</sequence>
<evidence type="ECO:0000313" key="1">
    <source>
        <dbReference type="EMBL" id="GAA2639867.1"/>
    </source>
</evidence>
<reference evidence="2" key="1">
    <citation type="journal article" date="2019" name="Int. J. Syst. Evol. Microbiol.">
        <title>The Global Catalogue of Microorganisms (GCM) 10K type strain sequencing project: providing services to taxonomists for standard genome sequencing and annotation.</title>
        <authorList>
            <consortium name="The Broad Institute Genomics Platform"/>
            <consortium name="The Broad Institute Genome Sequencing Center for Infectious Disease"/>
            <person name="Wu L."/>
            <person name="Ma J."/>
        </authorList>
    </citation>
    <scope>NUCLEOTIDE SEQUENCE [LARGE SCALE GENOMIC DNA]</scope>
    <source>
        <strain evidence="2">JCM 16373</strain>
    </source>
</reference>
<protein>
    <submittedName>
        <fullName evidence="1">Uncharacterized protein</fullName>
    </submittedName>
</protein>
<dbReference type="Proteomes" id="UP001501447">
    <property type="component" value="Unassembled WGS sequence"/>
</dbReference>
<comment type="caution">
    <text evidence="1">The sequence shown here is derived from an EMBL/GenBank/DDBJ whole genome shotgun (WGS) entry which is preliminary data.</text>
</comment>
<organism evidence="1 2">
    <name type="scientific">Streptomyces axinellae</name>
    <dbReference type="NCBI Taxonomy" id="552788"/>
    <lineage>
        <taxon>Bacteria</taxon>
        <taxon>Bacillati</taxon>
        <taxon>Actinomycetota</taxon>
        <taxon>Actinomycetes</taxon>
        <taxon>Kitasatosporales</taxon>
        <taxon>Streptomycetaceae</taxon>
        <taxon>Streptomyces</taxon>
    </lineage>
</organism>
<accession>A0ABP6DD08</accession>
<keyword evidence="2" id="KW-1185">Reference proteome</keyword>
<evidence type="ECO:0000313" key="2">
    <source>
        <dbReference type="Proteomes" id="UP001501447"/>
    </source>
</evidence>
<dbReference type="EMBL" id="BAAARJ010000037">
    <property type="protein sequence ID" value="GAA2639867.1"/>
    <property type="molecule type" value="Genomic_DNA"/>
</dbReference>
<proteinExistence type="predicted"/>